<reference evidence="1 2" key="1">
    <citation type="journal article" date="2021" name="Commun. Biol.">
        <title>The genome of Shorea leprosula (Dipterocarpaceae) highlights the ecological relevance of drought in aseasonal tropical rainforests.</title>
        <authorList>
            <person name="Ng K.K.S."/>
            <person name="Kobayashi M.J."/>
            <person name="Fawcett J.A."/>
            <person name="Hatakeyama M."/>
            <person name="Paape T."/>
            <person name="Ng C.H."/>
            <person name="Ang C.C."/>
            <person name="Tnah L.H."/>
            <person name="Lee C.T."/>
            <person name="Nishiyama T."/>
            <person name="Sese J."/>
            <person name="O'Brien M.J."/>
            <person name="Copetti D."/>
            <person name="Mohd Noor M.I."/>
            <person name="Ong R.C."/>
            <person name="Putra M."/>
            <person name="Sireger I.Z."/>
            <person name="Indrioko S."/>
            <person name="Kosugi Y."/>
            <person name="Izuno A."/>
            <person name="Isagi Y."/>
            <person name="Lee S.L."/>
            <person name="Shimizu K.K."/>
        </authorList>
    </citation>
    <scope>NUCLEOTIDE SEQUENCE [LARGE SCALE GENOMIC DNA]</scope>
    <source>
        <strain evidence="1">214</strain>
    </source>
</reference>
<comment type="caution">
    <text evidence="1">The sequence shown here is derived from an EMBL/GenBank/DDBJ whole genome shotgun (WGS) entry which is preliminary data.</text>
</comment>
<name>A0AAV5IE51_9ROSI</name>
<sequence length="75" mass="8419">MPWKIEKISDLPCSVFTAGCSGFVRFDFLQFLISVSFPADPAGLLPKLQLRFPCLQILEARSRTGKNERSDELEG</sequence>
<dbReference type="AlphaFoldDB" id="A0AAV5IE51"/>
<dbReference type="EMBL" id="BPVZ01000012">
    <property type="protein sequence ID" value="GKU97841.1"/>
    <property type="molecule type" value="Genomic_DNA"/>
</dbReference>
<organism evidence="1 2">
    <name type="scientific">Rubroshorea leprosula</name>
    <dbReference type="NCBI Taxonomy" id="152421"/>
    <lineage>
        <taxon>Eukaryota</taxon>
        <taxon>Viridiplantae</taxon>
        <taxon>Streptophyta</taxon>
        <taxon>Embryophyta</taxon>
        <taxon>Tracheophyta</taxon>
        <taxon>Spermatophyta</taxon>
        <taxon>Magnoliopsida</taxon>
        <taxon>eudicotyledons</taxon>
        <taxon>Gunneridae</taxon>
        <taxon>Pentapetalae</taxon>
        <taxon>rosids</taxon>
        <taxon>malvids</taxon>
        <taxon>Malvales</taxon>
        <taxon>Dipterocarpaceae</taxon>
        <taxon>Rubroshorea</taxon>
    </lineage>
</organism>
<keyword evidence="2" id="KW-1185">Reference proteome</keyword>
<evidence type="ECO:0000313" key="1">
    <source>
        <dbReference type="EMBL" id="GKU97841.1"/>
    </source>
</evidence>
<dbReference type="Proteomes" id="UP001054252">
    <property type="component" value="Unassembled WGS sequence"/>
</dbReference>
<gene>
    <name evidence="1" type="ORF">SLEP1_g10923</name>
</gene>
<accession>A0AAV5IE51</accession>
<evidence type="ECO:0000313" key="2">
    <source>
        <dbReference type="Proteomes" id="UP001054252"/>
    </source>
</evidence>
<protein>
    <submittedName>
        <fullName evidence="1">Uncharacterized protein</fullName>
    </submittedName>
</protein>
<proteinExistence type="predicted"/>